<dbReference type="InterPro" id="IPR008271">
    <property type="entry name" value="Ser/Thr_kinase_AS"/>
</dbReference>
<dbReference type="SUPFAM" id="SSF52540">
    <property type="entry name" value="P-loop containing nucleoside triphosphate hydrolases"/>
    <property type="match status" value="1"/>
</dbReference>
<organism evidence="9 10">
    <name type="scientific">Solirubrobacter phytolaccae</name>
    <dbReference type="NCBI Taxonomy" id="1404360"/>
    <lineage>
        <taxon>Bacteria</taxon>
        <taxon>Bacillati</taxon>
        <taxon>Actinomycetota</taxon>
        <taxon>Thermoleophilia</taxon>
        <taxon>Solirubrobacterales</taxon>
        <taxon>Solirubrobacteraceae</taxon>
        <taxon>Solirubrobacter</taxon>
    </lineage>
</organism>
<dbReference type="Pfam" id="PF13191">
    <property type="entry name" value="AAA_16"/>
    <property type="match status" value="1"/>
</dbReference>
<evidence type="ECO:0000256" key="1">
    <source>
        <dbReference type="ARBA" id="ARBA00012513"/>
    </source>
</evidence>
<dbReference type="InterPro" id="IPR011009">
    <property type="entry name" value="Kinase-like_dom_sf"/>
</dbReference>
<reference evidence="9" key="1">
    <citation type="submission" date="2022-10" db="EMBL/GenBank/DDBJ databases">
        <title>The WGS of Solirubrobacter phytolaccae KCTC 29190.</title>
        <authorList>
            <person name="Jiang Z."/>
        </authorList>
    </citation>
    <scope>NUCLEOTIDE SEQUENCE</scope>
    <source>
        <strain evidence="9">KCTC 29190</strain>
    </source>
</reference>
<dbReference type="Gene3D" id="3.30.200.20">
    <property type="entry name" value="Phosphorylase Kinase, domain 1"/>
    <property type="match status" value="1"/>
</dbReference>
<dbReference type="InterPro" id="IPR041664">
    <property type="entry name" value="AAA_16"/>
</dbReference>
<feature type="compositionally biased region" description="Pro residues" evidence="7">
    <location>
        <begin position="271"/>
        <end position="284"/>
    </location>
</feature>
<keyword evidence="6" id="KW-0067">ATP-binding</keyword>
<evidence type="ECO:0000256" key="4">
    <source>
        <dbReference type="ARBA" id="ARBA00022741"/>
    </source>
</evidence>
<dbReference type="PROSITE" id="PS00108">
    <property type="entry name" value="PROTEIN_KINASE_ST"/>
    <property type="match status" value="1"/>
</dbReference>
<evidence type="ECO:0000256" key="3">
    <source>
        <dbReference type="ARBA" id="ARBA00022679"/>
    </source>
</evidence>
<dbReference type="RefSeq" id="WP_270027676.1">
    <property type="nucleotide sequence ID" value="NZ_JAPDDP010000050.1"/>
</dbReference>
<dbReference type="GO" id="GO:0004674">
    <property type="term" value="F:protein serine/threonine kinase activity"/>
    <property type="evidence" value="ECO:0007669"/>
    <property type="project" value="UniProtKB-KW"/>
</dbReference>
<dbReference type="PROSITE" id="PS50011">
    <property type="entry name" value="PROTEIN_KINASE_DOM"/>
    <property type="match status" value="1"/>
</dbReference>
<dbReference type="InterPro" id="IPR000719">
    <property type="entry name" value="Prot_kinase_dom"/>
</dbReference>
<keyword evidence="4" id="KW-0547">Nucleotide-binding</keyword>
<dbReference type="Proteomes" id="UP001147653">
    <property type="component" value="Unassembled WGS sequence"/>
</dbReference>
<name>A0A9X3NB96_9ACTN</name>
<dbReference type="Gene3D" id="1.10.510.10">
    <property type="entry name" value="Transferase(Phosphotransferase) domain 1"/>
    <property type="match status" value="1"/>
</dbReference>
<evidence type="ECO:0000256" key="6">
    <source>
        <dbReference type="ARBA" id="ARBA00022840"/>
    </source>
</evidence>
<dbReference type="PANTHER" id="PTHR43289">
    <property type="entry name" value="MITOGEN-ACTIVATED PROTEIN KINASE KINASE KINASE 20-RELATED"/>
    <property type="match status" value="1"/>
</dbReference>
<dbReference type="GO" id="GO:0005524">
    <property type="term" value="F:ATP binding"/>
    <property type="evidence" value="ECO:0007669"/>
    <property type="project" value="UniProtKB-KW"/>
</dbReference>
<dbReference type="EC" id="2.7.11.1" evidence="1"/>
<evidence type="ECO:0000256" key="7">
    <source>
        <dbReference type="SAM" id="MobiDB-lite"/>
    </source>
</evidence>
<evidence type="ECO:0000313" key="10">
    <source>
        <dbReference type="Proteomes" id="UP001147653"/>
    </source>
</evidence>
<dbReference type="AlphaFoldDB" id="A0A9X3NB96"/>
<feature type="region of interest" description="Disordered" evidence="7">
    <location>
        <begin position="268"/>
        <end position="290"/>
    </location>
</feature>
<evidence type="ECO:0000256" key="5">
    <source>
        <dbReference type="ARBA" id="ARBA00022777"/>
    </source>
</evidence>
<feature type="domain" description="Protein kinase" evidence="8">
    <location>
        <begin position="13"/>
        <end position="263"/>
    </location>
</feature>
<sequence length="1094" mass="118900">MAELSAGAIFAGHEIRGVAGRGGMGVVYRALDLRLKREVALKVIAPEQSAEPEFRLRFRRECEVAASLHHPNLIPVYTAGEEDGHLYVTMRYVDGVDLSHLIDRHGRLEPAHAARIIAQVARALDAAHAFGVVHRDVKPANVLLDGDHALLTDFGLQRDLNATTRVTEPGTLIGSFDYTAPEQLEDGDVDARTDVYALGCVLYEALTGEVPFPRETPAAKMYAHLDAPVPDLDGPLAGVVRRALAKQPEERFASASALGQAALAVLGAAPATPPPPPKPTPLPPALLNETGEQPFVGRAHHRERIEHHLAAALAGERRFIVIEGEPGIGKTRLATEIARDAHAAGTAVLYGRSDPDSLIPYQPFAMAVPGVDERERFAFFDAVTRRLAQRPTLLILDDLHWADPATVQLLAHVLGDPEPLRLLVLATTRTRSERFPSPSERLALTGLEQHELSALVVALGEPAPSLDSLRSLHERTAGNPLFVAETLRADGLPDTIRDVISRRLADVDERTRLALTIAAVMGRDFRLDVLETLADGALDAVEEACAKGLLREAEELDHFLFAHALVRETLYESISNARRVRLHRSIGEALEQAGVASPGELARHFHAARHLDPAKAFAYSVEAAHHADFEEAVAHYRHALELEPRLDLLLGLGRAELRTGEPTARATFARAAVLAREARDAIGLAYAALGFNARQAASGVLDREGIALLEEADAALEDSPLRARIKARLADALHFAHQAERTIALSADALTLAGEDPEARAAALVARHTALLHVEHLEERLDLAREIIAVGHPELTALGRWWYVYDLLEAGELEAAREQHAALVQLADELRQPLFRHFAAAWDVVWAQIADRPADVERLAEHAFALGTRAAAPDAAMIRATQLMALRIQQGRLREYLDAVAPLAREFPHLAGWRGALALGLLIAGEREEGTAVYAALADDDVPRDMQWLSTICFLTWCCVLLRDGARASGFYDALLPYRDRTVQDVLAANWGSVERFLGALSAVRGEFTRAFEHFELALARNAGNAQALRLTRMDYAQALLAAGERSRAVPLLERVLEDAHAAGLTALADAVALQLSDASLRSPAGPPPRRAAR</sequence>
<dbReference type="InterPro" id="IPR027417">
    <property type="entry name" value="P-loop_NTPase"/>
</dbReference>
<proteinExistence type="predicted"/>
<keyword evidence="3" id="KW-0808">Transferase</keyword>
<keyword evidence="2" id="KW-0723">Serine/threonine-protein kinase</keyword>
<accession>A0A9X3NB96</accession>
<dbReference type="CDD" id="cd14014">
    <property type="entry name" value="STKc_PknB_like"/>
    <property type="match status" value="1"/>
</dbReference>
<dbReference type="PANTHER" id="PTHR43289:SF6">
    <property type="entry name" value="SERINE_THREONINE-PROTEIN KINASE NEKL-3"/>
    <property type="match status" value="1"/>
</dbReference>
<gene>
    <name evidence="9" type="ORF">OJ997_23430</name>
</gene>
<evidence type="ECO:0000259" key="8">
    <source>
        <dbReference type="PROSITE" id="PS50011"/>
    </source>
</evidence>
<protein>
    <recommendedName>
        <fullName evidence="1">non-specific serine/threonine protein kinase</fullName>
        <ecNumber evidence="1">2.7.11.1</ecNumber>
    </recommendedName>
</protein>
<dbReference type="Pfam" id="PF00069">
    <property type="entry name" value="Pkinase"/>
    <property type="match status" value="1"/>
</dbReference>
<comment type="caution">
    <text evidence="9">The sequence shown here is derived from an EMBL/GenBank/DDBJ whole genome shotgun (WGS) entry which is preliminary data.</text>
</comment>
<evidence type="ECO:0000313" key="9">
    <source>
        <dbReference type="EMBL" id="MDA0183283.1"/>
    </source>
</evidence>
<dbReference type="Gene3D" id="3.40.50.300">
    <property type="entry name" value="P-loop containing nucleotide triphosphate hydrolases"/>
    <property type="match status" value="1"/>
</dbReference>
<keyword evidence="10" id="KW-1185">Reference proteome</keyword>
<keyword evidence="5 9" id="KW-0418">Kinase</keyword>
<evidence type="ECO:0000256" key="2">
    <source>
        <dbReference type="ARBA" id="ARBA00022527"/>
    </source>
</evidence>
<dbReference type="CDD" id="cd00009">
    <property type="entry name" value="AAA"/>
    <property type="match status" value="1"/>
</dbReference>
<dbReference type="SUPFAM" id="SSF56112">
    <property type="entry name" value="Protein kinase-like (PK-like)"/>
    <property type="match status" value="1"/>
</dbReference>
<dbReference type="SMART" id="SM00220">
    <property type="entry name" value="S_TKc"/>
    <property type="match status" value="1"/>
</dbReference>
<dbReference type="EMBL" id="JAPDDP010000050">
    <property type="protein sequence ID" value="MDA0183283.1"/>
    <property type="molecule type" value="Genomic_DNA"/>
</dbReference>